<comment type="caution">
    <text evidence="1">The sequence shown here is derived from an EMBL/GenBank/DDBJ whole genome shotgun (WGS) entry which is preliminary data.</text>
</comment>
<evidence type="ECO:0000313" key="1">
    <source>
        <dbReference type="EMBL" id="KAJ4720029.1"/>
    </source>
</evidence>
<accession>A0ACC1YAN0</accession>
<organism evidence="1 2">
    <name type="scientific">Melia azedarach</name>
    <name type="common">Chinaberry tree</name>
    <dbReference type="NCBI Taxonomy" id="155640"/>
    <lineage>
        <taxon>Eukaryota</taxon>
        <taxon>Viridiplantae</taxon>
        <taxon>Streptophyta</taxon>
        <taxon>Embryophyta</taxon>
        <taxon>Tracheophyta</taxon>
        <taxon>Spermatophyta</taxon>
        <taxon>Magnoliopsida</taxon>
        <taxon>eudicotyledons</taxon>
        <taxon>Gunneridae</taxon>
        <taxon>Pentapetalae</taxon>
        <taxon>rosids</taxon>
        <taxon>malvids</taxon>
        <taxon>Sapindales</taxon>
        <taxon>Meliaceae</taxon>
        <taxon>Melia</taxon>
    </lineage>
</organism>
<reference evidence="1 2" key="1">
    <citation type="journal article" date="2023" name="Science">
        <title>Complex scaffold remodeling in plant triterpene biosynthesis.</title>
        <authorList>
            <person name="De La Pena R."/>
            <person name="Hodgson H."/>
            <person name="Liu J.C."/>
            <person name="Stephenson M.J."/>
            <person name="Martin A.C."/>
            <person name="Owen C."/>
            <person name="Harkess A."/>
            <person name="Leebens-Mack J."/>
            <person name="Jimenez L.E."/>
            <person name="Osbourn A."/>
            <person name="Sattely E.S."/>
        </authorList>
    </citation>
    <scope>NUCLEOTIDE SEQUENCE [LARGE SCALE GENOMIC DNA]</scope>
    <source>
        <strain evidence="2">cv. JPN11</strain>
        <tissue evidence="1">Leaf</tissue>
    </source>
</reference>
<evidence type="ECO:0000313" key="2">
    <source>
        <dbReference type="Proteomes" id="UP001164539"/>
    </source>
</evidence>
<dbReference type="Proteomes" id="UP001164539">
    <property type="component" value="Chromosome 4"/>
</dbReference>
<name>A0ACC1YAN0_MELAZ</name>
<keyword evidence="2" id="KW-1185">Reference proteome</keyword>
<proteinExistence type="predicted"/>
<dbReference type="EMBL" id="CM051397">
    <property type="protein sequence ID" value="KAJ4720029.1"/>
    <property type="molecule type" value="Genomic_DNA"/>
</dbReference>
<protein>
    <submittedName>
        <fullName evidence="1">Anthranilate synthase alpha subunit</fullName>
    </submittedName>
</protein>
<gene>
    <name evidence="1" type="ORF">OWV82_007925</name>
</gene>
<sequence length="538" mass="60319">MNAATTMQSLHFSQRSVPFSYRPSPVPATRISTRSVPSSVALVRTFKCCISLSTNILSVNDAMKFAEASERGNLVPLYRCIFSDHLTPVLAYRCLVQEDDREAPSFLFESVEPGSRVSNVGRYSVVGAQPVMEIVAKDNKVTIMDHERGSLVEEIVDNPMVIPRRISESWKPQLIDELPDAFCGGWVGYFSYDTVRYVEKKKLPFSKAPFDDRNLADIHLGLYNDVIVFDHVEKKAYVIHWVRLDQHSSIEKAYANGVEHLDKFVARVQDIEPPRLSPGSIDLQTHHFGPSLKNSNMTSEAYRDAVLQAKEHIQAGDIFQIVLSQRFECRTFADPFEVYRALRVVNPSPYMTYLQVRGCILVASSPEILTRVKKNKIVNRPLAGTVQRGKTTEEDEMLKRQLLNDAKQCAEHVMLVDLGRNDVGKVAKSGSVKVEKLMNIERYSHVMHISSTVTGELQDHLSCWDVLSAALPVGTVSGAPKVKAMELIDELEVNRRGPYSGGFGGVSFTGDMDIALALRTMVFPTWNSLRHNVLVQEC</sequence>